<name>A0ABD0L0P9_9CAEN</name>
<dbReference type="AlphaFoldDB" id="A0ABD0L0P9"/>
<sequence>MLKQETDEYQSRYVYPLVVNAVSSTREGAKSGEREKSTLGVQKRRRFSMVGAVSDDEQANANYEHVLGGLGVFLFILETNVTICFVQGRIRNETGHGHRR</sequence>
<evidence type="ECO:0000313" key="1">
    <source>
        <dbReference type="EMBL" id="KAK7493079.1"/>
    </source>
</evidence>
<dbReference type="EMBL" id="JACVVK020000096">
    <property type="protein sequence ID" value="KAK7493079.1"/>
    <property type="molecule type" value="Genomic_DNA"/>
</dbReference>
<accession>A0ABD0L0P9</accession>
<reference evidence="1 2" key="1">
    <citation type="journal article" date="2023" name="Sci. Data">
        <title>Genome assembly of the Korean intertidal mud-creeper Batillaria attramentaria.</title>
        <authorList>
            <person name="Patra A.K."/>
            <person name="Ho P.T."/>
            <person name="Jun S."/>
            <person name="Lee S.J."/>
            <person name="Kim Y."/>
            <person name="Won Y.J."/>
        </authorList>
    </citation>
    <scope>NUCLEOTIDE SEQUENCE [LARGE SCALE GENOMIC DNA]</scope>
    <source>
        <strain evidence="1">Wonlab-2016</strain>
    </source>
</reference>
<keyword evidence="2" id="KW-1185">Reference proteome</keyword>
<gene>
    <name evidence="1" type="ORF">BaRGS_00015600</name>
</gene>
<proteinExistence type="predicted"/>
<organism evidence="1 2">
    <name type="scientific">Batillaria attramentaria</name>
    <dbReference type="NCBI Taxonomy" id="370345"/>
    <lineage>
        <taxon>Eukaryota</taxon>
        <taxon>Metazoa</taxon>
        <taxon>Spiralia</taxon>
        <taxon>Lophotrochozoa</taxon>
        <taxon>Mollusca</taxon>
        <taxon>Gastropoda</taxon>
        <taxon>Caenogastropoda</taxon>
        <taxon>Sorbeoconcha</taxon>
        <taxon>Cerithioidea</taxon>
        <taxon>Batillariidae</taxon>
        <taxon>Batillaria</taxon>
    </lineage>
</organism>
<comment type="caution">
    <text evidence="1">The sequence shown here is derived from an EMBL/GenBank/DDBJ whole genome shotgun (WGS) entry which is preliminary data.</text>
</comment>
<protein>
    <submittedName>
        <fullName evidence="1">Uncharacterized protein</fullName>
    </submittedName>
</protein>
<evidence type="ECO:0000313" key="2">
    <source>
        <dbReference type="Proteomes" id="UP001519460"/>
    </source>
</evidence>
<dbReference type="Proteomes" id="UP001519460">
    <property type="component" value="Unassembled WGS sequence"/>
</dbReference>